<dbReference type="Proteomes" id="UP000796880">
    <property type="component" value="Unassembled WGS sequence"/>
</dbReference>
<evidence type="ECO:0000256" key="1">
    <source>
        <dbReference type="SAM" id="MobiDB-lite"/>
    </source>
</evidence>
<dbReference type="AlphaFoldDB" id="A0A8K0E4I0"/>
<feature type="compositionally biased region" description="Basic and acidic residues" evidence="1">
    <location>
        <begin position="50"/>
        <end position="64"/>
    </location>
</feature>
<proteinExistence type="predicted"/>
<organism evidence="2 3">
    <name type="scientific">Rhamnella rubrinervis</name>
    <dbReference type="NCBI Taxonomy" id="2594499"/>
    <lineage>
        <taxon>Eukaryota</taxon>
        <taxon>Viridiplantae</taxon>
        <taxon>Streptophyta</taxon>
        <taxon>Embryophyta</taxon>
        <taxon>Tracheophyta</taxon>
        <taxon>Spermatophyta</taxon>
        <taxon>Magnoliopsida</taxon>
        <taxon>eudicotyledons</taxon>
        <taxon>Gunneridae</taxon>
        <taxon>Pentapetalae</taxon>
        <taxon>rosids</taxon>
        <taxon>fabids</taxon>
        <taxon>Rosales</taxon>
        <taxon>Rhamnaceae</taxon>
        <taxon>rhamnoid group</taxon>
        <taxon>Rhamneae</taxon>
        <taxon>Rhamnella</taxon>
    </lineage>
</organism>
<accession>A0A8K0E4I0</accession>
<evidence type="ECO:0000313" key="3">
    <source>
        <dbReference type="Proteomes" id="UP000796880"/>
    </source>
</evidence>
<sequence length="106" mass="12362">MDGRELNLYGKEESIHFKHGKHGLYPEDNQREWICWRRVQRKPRTSIYDKERRAAEEKSSEVSKRKTKAKFGTRIGNRGLSEGSLMGRNVAFHAAFPWRSVSSPDV</sequence>
<evidence type="ECO:0000313" key="2">
    <source>
        <dbReference type="EMBL" id="KAF3436702.1"/>
    </source>
</evidence>
<comment type="caution">
    <text evidence="2">The sequence shown here is derived from an EMBL/GenBank/DDBJ whole genome shotgun (WGS) entry which is preliminary data.</text>
</comment>
<protein>
    <submittedName>
        <fullName evidence="2">Uncharacterized protein</fullName>
    </submittedName>
</protein>
<name>A0A8K0E4I0_9ROSA</name>
<dbReference type="EMBL" id="VOIH02000009">
    <property type="protein sequence ID" value="KAF3436702.1"/>
    <property type="molecule type" value="Genomic_DNA"/>
</dbReference>
<reference evidence="2" key="1">
    <citation type="submission" date="2020-03" db="EMBL/GenBank/DDBJ databases">
        <title>A high-quality chromosome-level genome assembly of a woody plant with both climbing and erect habits, Rhamnella rubrinervis.</title>
        <authorList>
            <person name="Lu Z."/>
            <person name="Yang Y."/>
            <person name="Zhu X."/>
            <person name="Sun Y."/>
        </authorList>
    </citation>
    <scope>NUCLEOTIDE SEQUENCE</scope>
    <source>
        <strain evidence="2">BYM</strain>
        <tissue evidence="2">Leaf</tissue>
    </source>
</reference>
<gene>
    <name evidence="2" type="ORF">FNV43_RR19449</name>
</gene>
<keyword evidence="3" id="KW-1185">Reference proteome</keyword>
<feature type="region of interest" description="Disordered" evidence="1">
    <location>
        <begin position="50"/>
        <end position="69"/>
    </location>
</feature>